<organism evidence="4 5">
    <name type="scientific">Prorocentrum cordatum</name>
    <dbReference type="NCBI Taxonomy" id="2364126"/>
    <lineage>
        <taxon>Eukaryota</taxon>
        <taxon>Sar</taxon>
        <taxon>Alveolata</taxon>
        <taxon>Dinophyceae</taxon>
        <taxon>Prorocentrales</taxon>
        <taxon>Prorocentraceae</taxon>
        <taxon>Prorocentrum</taxon>
    </lineage>
</organism>
<dbReference type="InterPro" id="IPR000086">
    <property type="entry name" value="NUDIX_hydrolase_dom"/>
</dbReference>
<comment type="similarity">
    <text evidence="2">Belongs to the Nudix hydrolase family.</text>
</comment>
<proteinExistence type="inferred from homology"/>
<dbReference type="SUPFAM" id="SSF55811">
    <property type="entry name" value="Nudix"/>
    <property type="match status" value="1"/>
</dbReference>
<feature type="domain" description="Nudix hydrolase" evidence="3">
    <location>
        <begin position="43"/>
        <end position="182"/>
    </location>
</feature>
<evidence type="ECO:0000313" key="4">
    <source>
        <dbReference type="EMBL" id="CAK0827184.1"/>
    </source>
</evidence>
<keyword evidence="5" id="KW-1185">Reference proteome</keyword>
<evidence type="ECO:0000256" key="1">
    <source>
        <dbReference type="ARBA" id="ARBA00022801"/>
    </source>
</evidence>
<sequence>EVPRPPDRPRGDARLRLPPRGAWLRHAHEVAPDTPSSLPAHAHHQVGVGGLVLDGGGRVLCVRERAGPSAGLEDFWKLPGGLVDAGEDLGDAAVREVLEETGVRTAFECVATVRESHSGRFGCTDLYAICVLRLDGSYGGEAPEPAPQESEIAAAEWRDLGAFLESRYYQKGLYGSLLKTAADVALRRRRGEEDLGVKRTRMRAGRKEESVYYVGGELLTKARL</sequence>
<evidence type="ECO:0000259" key="3">
    <source>
        <dbReference type="PROSITE" id="PS51462"/>
    </source>
</evidence>
<evidence type="ECO:0000256" key="2">
    <source>
        <dbReference type="RuleBase" id="RU003476"/>
    </source>
</evidence>
<dbReference type="InterPro" id="IPR015797">
    <property type="entry name" value="NUDIX_hydrolase-like_dom_sf"/>
</dbReference>
<dbReference type="InterPro" id="IPR020476">
    <property type="entry name" value="Nudix_hydrolase"/>
</dbReference>
<evidence type="ECO:0000313" key="5">
    <source>
        <dbReference type="Proteomes" id="UP001189429"/>
    </source>
</evidence>
<reference evidence="4" key="1">
    <citation type="submission" date="2023-10" db="EMBL/GenBank/DDBJ databases">
        <authorList>
            <person name="Chen Y."/>
            <person name="Shah S."/>
            <person name="Dougan E. K."/>
            <person name="Thang M."/>
            <person name="Chan C."/>
        </authorList>
    </citation>
    <scope>NUCLEOTIDE SEQUENCE [LARGE SCALE GENOMIC DNA]</scope>
</reference>
<keyword evidence="1 2" id="KW-0378">Hydrolase</keyword>
<dbReference type="InterPro" id="IPR003293">
    <property type="entry name" value="Nudix_hydrolase6-like"/>
</dbReference>
<dbReference type="PANTHER" id="PTHR13994:SF13">
    <property type="entry name" value="FI03680P"/>
    <property type="match status" value="1"/>
</dbReference>
<dbReference type="Gene3D" id="3.90.79.10">
    <property type="entry name" value="Nucleoside Triphosphate Pyrophosphohydrolase"/>
    <property type="match status" value="1"/>
</dbReference>
<dbReference type="EMBL" id="CAUYUJ010009581">
    <property type="protein sequence ID" value="CAK0827184.1"/>
    <property type="molecule type" value="Genomic_DNA"/>
</dbReference>
<protein>
    <recommendedName>
        <fullName evidence="3">Nudix hydrolase domain-containing protein</fullName>
    </recommendedName>
</protein>
<dbReference type="PRINTS" id="PR00502">
    <property type="entry name" value="NUDIXFAMILY"/>
</dbReference>
<name>A0ABN9S749_9DINO</name>
<comment type="caution">
    <text evidence="4">The sequence shown here is derived from an EMBL/GenBank/DDBJ whole genome shotgun (WGS) entry which is preliminary data.</text>
</comment>
<gene>
    <name evidence="4" type="ORF">PCOR1329_LOCUS26787</name>
</gene>
<feature type="non-terminal residue" evidence="4">
    <location>
        <position position="1"/>
    </location>
</feature>
<dbReference type="InterPro" id="IPR020084">
    <property type="entry name" value="NUDIX_hydrolase_CS"/>
</dbReference>
<accession>A0ABN9S749</accession>
<dbReference type="Proteomes" id="UP001189429">
    <property type="component" value="Unassembled WGS sequence"/>
</dbReference>
<dbReference type="PROSITE" id="PS00893">
    <property type="entry name" value="NUDIX_BOX"/>
    <property type="match status" value="1"/>
</dbReference>
<dbReference type="PANTHER" id="PTHR13994">
    <property type="entry name" value="NUDIX HYDROLASE RELATED"/>
    <property type="match status" value="1"/>
</dbReference>
<dbReference type="Pfam" id="PF00293">
    <property type="entry name" value="NUDIX"/>
    <property type="match status" value="1"/>
</dbReference>
<dbReference type="PROSITE" id="PS51462">
    <property type="entry name" value="NUDIX"/>
    <property type="match status" value="1"/>
</dbReference>